<keyword evidence="3" id="KW-0964">Secreted</keyword>
<accession>C6H575</accession>
<dbReference type="GO" id="GO:0005576">
    <property type="term" value="C:extracellular region"/>
    <property type="evidence" value="ECO:0007669"/>
    <property type="project" value="UniProtKB-SubCell"/>
</dbReference>
<dbReference type="InterPro" id="IPR015500">
    <property type="entry name" value="Peptidase_S8_subtilisin-rel"/>
</dbReference>
<feature type="compositionally biased region" description="Basic and acidic residues" evidence="13">
    <location>
        <begin position="512"/>
        <end position="522"/>
    </location>
</feature>
<organism evidence="16 17">
    <name type="scientific">Ajellomyces capsulatus (strain H143)</name>
    <name type="common">Darling's disease fungus</name>
    <name type="synonym">Histoplasma capsulatum</name>
    <dbReference type="NCBI Taxonomy" id="544712"/>
    <lineage>
        <taxon>Eukaryota</taxon>
        <taxon>Fungi</taxon>
        <taxon>Dikarya</taxon>
        <taxon>Ascomycota</taxon>
        <taxon>Pezizomycotina</taxon>
        <taxon>Eurotiomycetes</taxon>
        <taxon>Eurotiomycetidae</taxon>
        <taxon>Onygenales</taxon>
        <taxon>Ajellomycetaceae</taxon>
        <taxon>Histoplasma</taxon>
    </lineage>
</organism>
<dbReference type="InterPro" id="IPR000209">
    <property type="entry name" value="Peptidase_S8/S53_dom"/>
</dbReference>
<name>C6H575_AJECH</name>
<evidence type="ECO:0000256" key="1">
    <source>
        <dbReference type="ARBA" id="ARBA00004613"/>
    </source>
</evidence>
<dbReference type="Pfam" id="PF24476">
    <property type="entry name" value="DUF7580"/>
    <property type="match status" value="1"/>
</dbReference>
<keyword evidence="10" id="KW-0325">Glycoprotein</keyword>
<feature type="domain" description="DUF7580" evidence="15">
    <location>
        <begin position="171"/>
        <end position="489"/>
    </location>
</feature>
<dbReference type="VEuPathDB" id="FungiDB:HCDG_00396"/>
<feature type="domain" description="Peptidase S8/S53" evidence="14">
    <location>
        <begin position="625"/>
        <end position="849"/>
    </location>
</feature>
<evidence type="ECO:0000256" key="4">
    <source>
        <dbReference type="ARBA" id="ARBA00022670"/>
    </source>
</evidence>
<protein>
    <submittedName>
        <fullName evidence="16">Uncharacterized protein</fullName>
    </submittedName>
</protein>
<dbReference type="Proteomes" id="UP000002624">
    <property type="component" value="Unassembled WGS sequence"/>
</dbReference>
<comment type="subcellular location">
    <subcellularLocation>
        <location evidence="1">Secreted</location>
    </subcellularLocation>
</comment>
<evidence type="ECO:0000256" key="2">
    <source>
        <dbReference type="ARBA" id="ARBA00011073"/>
    </source>
</evidence>
<evidence type="ECO:0000256" key="11">
    <source>
        <dbReference type="PROSITE-ProRule" id="PRU01240"/>
    </source>
</evidence>
<dbReference type="PANTHER" id="PTHR43806">
    <property type="entry name" value="PEPTIDASE S8"/>
    <property type="match status" value="1"/>
</dbReference>
<keyword evidence="4 11" id="KW-0645">Protease</keyword>
<evidence type="ECO:0000256" key="3">
    <source>
        <dbReference type="ARBA" id="ARBA00022525"/>
    </source>
</evidence>
<dbReference type="Gene3D" id="3.40.50.200">
    <property type="entry name" value="Peptidase S8/S53 domain"/>
    <property type="match status" value="1"/>
</dbReference>
<dbReference type="InterPro" id="IPR023827">
    <property type="entry name" value="Peptidase_S8_Asp-AS"/>
</dbReference>
<evidence type="ECO:0000256" key="5">
    <source>
        <dbReference type="ARBA" id="ARBA00022729"/>
    </source>
</evidence>
<dbReference type="InterPro" id="IPR050131">
    <property type="entry name" value="Peptidase_S8_subtilisin-like"/>
</dbReference>
<dbReference type="PROSITE" id="PS00138">
    <property type="entry name" value="SUBTILASE_SER"/>
    <property type="match status" value="1"/>
</dbReference>
<evidence type="ECO:0000256" key="7">
    <source>
        <dbReference type="ARBA" id="ARBA00022825"/>
    </source>
</evidence>
<dbReference type="Pfam" id="PF00082">
    <property type="entry name" value="Peptidase_S8"/>
    <property type="match status" value="1"/>
</dbReference>
<evidence type="ECO:0000256" key="10">
    <source>
        <dbReference type="ARBA" id="ARBA00023180"/>
    </source>
</evidence>
<evidence type="ECO:0000256" key="12">
    <source>
        <dbReference type="RuleBase" id="RU003355"/>
    </source>
</evidence>
<dbReference type="InterPro" id="IPR036852">
    <property type="entry name" value="Peptidase_S8/S53_dom_sf"/>
</dbReference>
<evidence type="ECO:0000256" key="13">
    <source>
        <dbReference type="SAM" id="MobiDB-lite"/>
    </source>
</evidence>
<evidence type="ECO:0000256" key="8">
    <source>
        <dbReference type="ARBA" id="ARBA00023026"/>
    </source>
</evidence>
<dbReference type="OrthoDB" id="4184631at2759"/>
<keyword evidence="9" id="KW-0865">Zymogen</keyword>
<feature type="region of interest" description="Disordered" evidence="13">
    <location>
        <begin position="505"/>
        <end position="524"/>
    </location>
</feature>
<feature type="active site" description="Charge relay system" evidence="11">
    <location>
        <position position="674"/>
    </location>
</feature>
<comment type="similarity">
    <text evidence="2 11 12">Belongs to the peptidase S8 family.</text>
</comment>
<keyword evidence="5" id="KW-0732">Signal</keyword>
<dbReference type="OMA" id="YFRAVEG"/>
<keyword evidence="8" id="KW-0843">Virulence</keyword>
<keyword evidence="6 11" id="KW-0378">Hydrolase</keyword>
<keyword evidence="7 11" id="KW-0720">Serine protease</keyword>
<feature type="active site" description="Charge relay system" evidence="11">
    <location>
        <position position="631"/>
    </location>
</feature>
<dbReference type="CDD" id="cd00306">
    <property type="entry name" value="Peptidases_S8_S53"/>
    <property type="match status" value="1"/>
</dbReference>
<dbReference type="GO" id="GO:0006508">
    <property type="term" value="P:proteolysis"/>
    <property type="evidence" value="ECO:0007669"/>
    <property type="project" value="UniProtKB-KW"/>
</dbReference>
<evidence type="ECO:0000256" key="6">
    <source>
        <dbReference type="ARBA" id="ARBA00022801"/>
    </source>
</evidence>
<dbReference type="GO" id="GO:0004252">
    <property type="term" value="F:serine-type endopeptidase activity"/>
    <property type="evidence" value="ECO:0007669"/>
    <property type="project" value="UniProtKB-UniRule"/>
</dbReference>
<evidence type="ECO:0000313" key="17">
    <source>
        <dbReference type="Proteomes" id="UP000002624"/>
    </source>
</evidence>
<dbReference type="HOGENOM" id="CLU_014888_0_0_1"/>
<dbReference type="PROSITE" id="PS51892">
    <property type="entry name" value="SUBTILASE"/>
    <property type="match status" value="1"/>
</dbReference>
<evidence type="ECO:0000256" key="9">
    <source>
        <dbReference type="ARBA" id="ARBA00023145"/>
    </source>
</evidence>
<sequence>MAELRRCDEFRLLQALSDLLGGRQSPCQLSQQGTTYWYFERELRRALESRDKFLAFVFSDFLHVKKSFVRLCERLDRLVQPSIRSYAVDDSLCAYPGLSALETFLEHPTRSRTFSMASGPYPTLFRSPQDPQELCTELDSLTLANDALVCALKTASGHSLGASPVADFYIYKDTTTRDRVVTVLKTLFQSFQCENHEVRLGLPDNLNTVTSRQRIHMWLSLCSNSDNWQETLCDPHEYVSRLFQNKQQYLTQLVEAELQDHSNHGKRLRLVINRDEVFGTWHSTLSEISADPSSAVSLEQMILMAPEDKRALYRHKQLWALQLGYYLLDFYDTQWDSKNILIMESTESRNDGELLYLSFSSALPASPELLTFALGHPVFVSFAKILLEIYTAADLHIETSPCDRKENIKPMFELWQIVEKFTSLQQGNNSRCTLQPDDYYFRAVEGCLKVHKHIADSLKRNMPKREVTIAIRENIYSYVVSNLERALDTWRGGIGKRRRSDSILPNPTIYNKTDESRARDKSTTTTVPLTYPTVEKGAIAVPPEEVLPPKKRKRLLDLGTELNSNPSSSNMAERFKALPPQIHFDGAVSTHPEAIAASAQKMESLIRFREDILPYSATNRDLQPVRIAIIDTGVDTNHPYISHGYAPERNEPANVEFRDYSGAASPVPIDEDGHGTFIAGILLQLAPNAELFVARIGHTKDSIATDPSVDAKMEQAIKDAVQSDTDIISMSFGLDQVTRNLREAITLALSKQIILLASAGNSGNNQRLQYPAREDRVFKIFATDQYGYKARICPPVTEPRYSFGILGCDVESIWPIGIQPPALSARTTEHEPWTVLSGTSVSTPIVAALIWASIVLASKRSVPYVKY</sequence>
<reference evidence="17" key="1">
    <citation type="submission" date="2009-05" db="EMBL/GenBank/DDBJ databases">
        <title>The genome sequence of Ajellomyces capsulatus strain H143.</title>
        <authorList>
            <person name="Champion M."/>
            <person name="Cuomo C.A."/>
            <person name="Ma L.-J."/>
            <person name="Henn M.R."/>
            <person name="Sil A."/>
            <person name="Goldman B."/>
            <person name="Young S.K."/>
            <person name="Kodira C.D."/>
            <person name="Zeng Q."/>
            <person name="Koehrsen M."/>
            <person name="Alvarado L."/>
            <person name="Berlin A.M."/>
            <person name="Borenstein D."/>
            <person name="Chen Z."/>
            <person name="Engels R."/>
            <person name="Freedman E."/>
            <person name="Gellesch M."/>
            <person name="Goldberg J."/>
            <person name="Griggs A."/>
            <person name="Gujja S."/>
            <person name="Heiman D.I."/>
            <person name="Hepburn T.A."/>
            <person name="Howarth C."/>
            <person name="Jen D."/>
            <person name="Larson L."/>
            <person name="Lewis B."/>
            <person name="Mehta T."/>
            <person name="Park D."/>
            <person name="Pearson M."/>
            <person name="Roberts A."/>
            <person name="Saif S."/>
            <person name="Shea T.D."/>
            <person name="Shenoy N."/>
            <person name="Sisk P."/>
            <person name="Stolte C."/>
            <person name="Sykes S."/>
            <person name="Walk T."/>
            <person name="White J."/>
            <person name="Yandava C."/>
            <person name="Klein B."/>
            <person name="McEwen J.G."/>
            <person name="Puccia R."/>
            <person name="Goldman G.H."/>
            <person name="Felipe M.S."/>
            <person name="Nino-Vega G."/>
            <person name="San-Blas G."/>
            <person name="Taylor J.W."/>
            <person name="Mendoza L."/>
            <person name="Galagan J.E."/>
            <person name="Nusbaum C."/>
            <person name="Birren B.W."/>
        </authorList>
    </citation>
    <scope>NUCLEOTIDE SEQUENCE [LARGE SCALE GENOMIC DNA]</scope>
    <source>
        <strain evidence="17">H143</strain>
    </source>
</reference>
<dbReference type="EMBL" id="GG692419">
    <property type="protein sequence ID" value="EER44817.1"/>
    <property type="molecule type" value="Genomic_DNA"/>
</dbReference>
<dbReference type="InterPro" id="IPR023828">
    <property type="entry name" value="Peptidase_S8_Ser-AS"/>
</dbReference>
<evidence type="ECO:0000259" key="15">
    <source>
        <dbReference type="Pfam" id="PF24476"/>
    </source>
</evidence>
<dbReference type="PRINTS" id="PR00723">
    <property type="entry name" value="SUBTILISIN"/>
</dbReference>
<gene>
    <name evidence="16" type="ORF">HCDG_00396</name>
</gene>
<dbReference type="PANTHER" id="PTHR43806:SF11">
    <property type="entry name" value="CEREVISIN-RELATED"/>
    <property type="match status" value="1"/>
</dbReference>
<dbReference type="STRING" id="544712.C6H575"/>
<dbReference type="InterPro" id="IPR056002">
    <property type="entry name" value="DUF7580"/>
</dbReference>
<feature type="active site" description="Charge relay system" evidence="11">
    <location>
        <position position="840"/>
    </location>
</feature>
<dbReference type="PROSITE" id="PS00136">
    <property type="entry name" value="SUBTILASE_ASP"/>
    <property type="match status" value="1"/>
</dbReference>
<proteinExistence type="inferred from homology"/>
<dbReference type="AlphaFoldDB" id="C6H575"/>
<evidence type="ECO:0000259" key="14">
    <source>
        <dbReference type="Pfam" id="PF00082"/>
    </source>
</evidence>
<evidence type="ECO:0000313" key="16">
    <source>
        <dbReference type="EMBL" id="EER44817.1"/>
    </source>
</evidence>
<dbReference type="SUPFAM" id="SSF52743">
    <property type="entry name" value="Subtilisin-like"/>
    <property type="match status" value="1"/>
</dbReference>